<organism evidence="2 3">
    <name type="scientific">Geomicrobium halophilum</name>
    <dbReference type="NCBI Taxonomy" id="549000"/>
    <lineage>
        <taxon>Bacteria</taxon>
        <taxon>Bacillati</taxon>
        <taxon>Bacillota</taxon>
        <taxon>Bacilli</taxon>
        <taxon>Bacillales</taxon>
        <taxon>Geomicrobium</taxon>
    </lineage>
</organism>
<name>A0A841PKI4_9BACL</name>
<keyword evidence="3" id="KW-1185">Reference proteome</keyword>
<proteinExistence type="predicted"/>
<accession>A0A841PKI4</accession>
<dbReference type="RefSeq" id="WP_184403266.1">
    <property type="nucleotide sequence ID" value="NZ_JACHHJ010000001.1"/>
</dbReference>
<evidence type="ECO:0000313" key="2">
    <source>
        <dbReference type="EMBL" id="MBB6449377.1"/>
    </source>
</evidence>
<feature type="domain" description="PRC-barrel" evidence="1">
    <location>
        <begin position="2"/>
        <end position="74"/>
    </location>
</feature>
<dbReference type="Pfam" id="PF05239">
    <property type="entry name" value="PRC"/>
    <property type="match status" value="1"/>
</dbReference>
<dbReference type="Gene3D" id="2.30.30.240">
    <property type="entry name" value="PRC-barrel domain"/>
    <property type="match status" value="1"/>
</dbReference>
<dbReference type="InterPro" id="IPR011033">
    <property type="entry name" value="PRC_barrel-like_sf"/>
</dbReference>
<dbReference type="AlphaFoldDB" id="A0A841PKI4"/>
<evidence type="ECO:0000259" key="1">
    <source>
        <dbReference type="Pfam" id="PF05239"/>
    </source>
</evidence>
<sequence>MLKITDLQSKEVVNVQTGKRLGSLGDVDINLTTGTIESLIVTGSGRLLGMFGRDDEMIIPWNQIAKIGTDVILVYVYGTEESSFYR</sequence>
<dbReference type="NCBIfam" id="TIGR02888">
    <property type="entry name" value="spore_YlmC_YmxH"/>
    <property type="match status" value="1"/>
</dbReference>
<dbReference type="PANTHER" id="PTHR40061:SF1">
    <property type="entry name" value="SPORULATION PROTEIN YLMC-RELATED"/>
    <property type="match status" value="1"/>
</dbReference>
<gene>
    <name evidence="2" type="ORF">HNR44_001326</name>
</gene>
<evidence type="ECO:0000313" key="3">
    <source>
        <dbReference type="Proteomes" id="UP000568839"/>
    </source>
</evidence>
<dbReference type="PANTHER" id="PTHR40061">
    <property type="entry name" value="SPORULATION PROTEIN YLMC-RELATED"/>
    <property type="match status" value="1"/>
</dbReference>
<reference evidence="2 3" key="1">
    <citation type="submission" date="2020-08" db="EMBL/GenBank/DDBJ databases">
        <title>Genomic Encyclopedia of Type Strains, Phase IV (KMG-IV): sequencing the most valuable type-strain genomes for metagenomic binning, comparative biology and taxonomic classification.</title>
        <authorList>
            <person name="Goeker M."/>
        </authorList>
    </citation>
    <scope>NUCLEOTIDE SEQUENCE [LARGE SCALE GENOMIC DNA]</scope>
    <source>
        <strain evidence="2 3">DSM 21769</strain>
    </source>
</reference>
<dbReference type="EMBL" id="JACHHJ010000001">
    <property type="protein sequence ID" value="MBB6449377.1"/>
    <property type="molecule type" value="Genomic_DNA"/>
</dbReference>
<protein>
    <submittedName>
        <fullName evidence="2">YlmC/YmxH family sporulation protein</fullName>
    </submittedName>
</protein>
<comment type="caution">
    <text evidence="2">The sequence shown here is derived from an EMBL/GenBank/DDBJ whole genome shotgun (WGS) entry which is preliminary data.</text>
</comment>
<dbReference type="InterPro" id="IPR014238">
    <property type="entry name" value="Spore_YlmC/YmxH"/>
</dbReference>
<dbReference type="SUPFAM" id="SSF50346">
    <property type="entry name" value="PRC-barrel domain"/>
    <property type="match status" value="1"/>
</dbReference>
<dbReference type="InterPro" id="IPR027275">
    <property type="entry name" value="PRC-brl_dom"/>
</dbReference>
<dbReference type="Proteomes" id="UP000568839">
    <property type="component" value="Unassembled WGS sequence"/>
</dbReference>